<proteinExistence type="predicted"/>
<dbReference type="RefSeq" id="WP_379496579.1">
    <property type="nucleotide sequence ID" value="NZ_JBHSAO010000006.1"/>
</dbReference>
<organism evidence="1 2">
    <name type="scientific">Oceanobacillus longus</name>
    <dbReference type="NCBI Taxonomy" id="930120"/>
    <lineage>
        <taxon>Bacteria</taxon>
        <taxon>Bacillati</taxon>
        <taxon>Bacillota</taxon>
        <taxon>Bacilli</taxon>
        <taxon>Bacillales</taxon>
        <taxon>Bacillaceae</taxon>
        <taxon>Oceanobacillus</taxon>
    </lineage>
</organism>
<dbReference type="Proteomes" id="UP001595772">
    <property type="component" value="Unassembled WGS sequence"/>
</dbReference>
<sequence length="49" mass="5204">MIDVSQYIKNANDAPIFEDLVGPVVFLASDTSSYVTGQILGVDGGWTAK</sequence>
<dbReference type="Pfam" id="PF13561">
    <property type="entry name" value="adh_short_C2"/>
    <property type="match status" value="1"/>
</dbReference>
<dbReference type="Gene3D" id="3.40.50.720">
    <property type="entry name" value="NAD(P)-binding Rossmann-like Domain"/>
    <property type="match status" value="1"/>
</dbReference>
<evidence type="ECO:0000313" key="1">
    <source>
        <dbReference type="EMBL" id="MFC4024090.1"/>
    </source>
</evidence>
<dbReference type="EMBL" id="JBHSAO010000006">
    <property type="protein sequence ID" value="MFC4024090.1"/>
    <property type="molecule type" value="Genomic_DNA"/>
</dbReference>
<evidence type="ECO:0000313" key="2">
    <source>
        <dbReference type="Proteomes" id="UP001595772"/>
    </source>
</evidence>
<reference evidence="2" key="1">
    <citation type="journal article" date="2019" name="Int. J. Syst. Evol. Microbiol.">
        <title>The Global Catalogue of Microorganisms (GCM) 10K type strain sequencing project: providing services to taxonomists for standard genome sequencing and annotation.</title>
        <authorList>
            <consortium name="The Broad Institute Genomics Platform"/>
            <consortium name="The Broad Institute Genome Sequencing Center for Infectious Disease"/>
            <person name="Wu L."/>
            <person name="Ma J."/>
        </authorList>
    </citation>
    <scope>NUCLEOTIDE SEQUENCE [LARGE SCALE GENOMIC DNA]</scope>
    <source>
        <strain evidence="2">IBRC-M 10703</strain>
    </source>
</reference>
<dbReference type="InterPro" id="IPR036291">
    <property type="entry name" value="NAD(P)-bd_dom_sf"/>
</dbReference>
<dbReference type="SUPFAM" id="SSF51735">
    <property type="entry name" value="NAD(P)-binding Rossmann-fold domains"/>
    <property type="match status" value="1"/>
</dbReference>
<dbReference type="InterPro" id="IPR002347">
    <property type="entry name" value="SDR_fam"/>
</dbReference>
<protein>
    <submittedName>
        <fullName evidence="1">SDR family oxidoreductase</fullName>
    </submittedName>
</protein>
<comment type="caution">
    <text evidence="1">The sequence shown here is derived from an EMBL/GenBank/DDBJ whole genome shotgun (WGS) entry which is preliminary data.</text>
</comment>
<accession>A0ABV8GWM1</accession>
<keyword evidence="2" id="KW-1185">Reference proteome</keyword>
<name>A0ABV8GWM1_9BACI</name>
<gene>
    <name evidence="1" type="ORF">ACFOUV_09820</name>
</gene>